<organism evidence="1 2">
    <name type="scientific">Eumeta variegata</name>
    <name type="common">Bagworm moth</name>
    <name type="synonym">Eumeta japonica</name>
    <dbReference type="NCBI Taxonomy" id="151549"/>
    <lineage>
        <taxon>Eukaryota</taxon>
        <taxon>Metazoa</taxon>
        <taxon>Ecdysozoa</taxon>
        <taxon>Arthropoda</taxon>
        <taxon>Hexapoda</taxon>
        <taxon>Insecta</taxon>
        <taxon>Pterygota</taxon>
        <taxon>Neoptera</taxon>
        <taxon>Endopterygota</taxon>
        <taxon>Lepidoptera</taxon>
        <taxon>Glossata</taxon>
        <taxon>Ditrysia</taxon>
        <taxon>Tineoidea</taxon>
        <taxon>Psychidae</taxon>
        <taxon>Oiketicinae</taxon>
        <taxon>Eumeta</taxon>
    </lineage>
</organism>
<dbReference type="AlphaFoldDB" id="A0A4C1ZNF1"/>
<protein>
    <submittedName>
        <fullName evidence="1">Uncharacterized protein</fullName>
    </submittedName>
</protein>
<reference evidence="1 2" key="1">
    <citation type="journal article" date="2019" name="Commun. Biol.">
        <title>The bagworm genome reveals a unique fibroin gene that provides high tensile strength.</title>
        <authorList>
            <person name="Kono N."/>
            <person name="Nakamura H."/>
            <person name="Ohtoshi R."/>
            <person name="Tomita M."/>
            <person name="Numata K."/>
            <person name="Arakawa K."/>
        </authorList>
    </citation>
    <scope>NUCLEOTIDE SEQUENCE [LARGE SCALE GENOMIC DNA]</scope>
</reference>
<proteinExistence type="predicted"/>
<name>A0A4C1ZNF1_EUMVA</name>
<evidence type="ECO:0000313" key="1">
    <source>
        <dbReference type="EMBL" id="GBP88743.1"/>
    </source>
</evidence>
<accession>A0A4C1ZNF1</accession>
<evidence type="ECO:0000313" key="2">
    <source>
        <dbReference type="Proteomes" id="UP000299102"/>
    </source>
</evidence>
<sequence length="74" mass="8682">MRAQFLVEESRLFRVVPRARTQTLLPTVRFHSPRGQHCEKAWLDQQARRQMSSLFSQATLMETPEPVRAKRCKG</sequence>
<dbReference type="Proteomes" id="UP000299102">
    <property type="component" value="Unassembled WGS sequence"/>
</dbReference>
<gene>
    <name evidence="1" type="ORF">EVAR_57913_1</name>
</gene>
<comment type="caution">
    <text evidence="1">The sequence shown here is derived from an EMBL/GenBank/DDBJ whole genome shotgun (WGS) entry which is preliminary data.</text>
</comment>
<dbReference type="EMBL" id="BGZK01001954">
    <property type="protein sequence ID" value="GBP88743.1"/>
    <property type="molecule type" value="Genomic_DNA"/>
</dbReference>
<keyword evidence="2" id="KW-1185">Reference proteome</keyword>